<dbReference type="KEGG" id="prg:RB151_018520"/>
<evidence type="ECO:0000313" key="9">
    <source>
        <dbReference type="EMBL" id="MBX6980607.1"/>
    </source>
</evidence>
<dbReference type="InterPro" id="IPR010737">
    <property type="entry name" value="4-carb_acid_sugar_kinase_N"/>
</dbReference>
<comment type="caution">
    <text evidence="9">The sequence shown here is derived from an EMBL/GenBank/DDBJ whole genome shotgun (WGS) entry which is preliminary data.</text>
</comment>
<keyword evidence="5" id="KW-0067">ATP-binding</keyword>
<dbReference type="InterPro" id="IPR031475">
    <property type="entry name" value="NBD_C"/>
</dbReference>
<dbReference type="RefSeq" id="WP_042844144.1">
    <property type="nucleotide sequence ID" value="NZ_ABEXOQ020000004.1"/>
</dbReference>
<feature type="domain" description="Four-carbon acid sugar kinase N-terminal" evidence="7">
    <location>
        <begin position="3"/>
        <end position="225"/>
    </location>
</feature>
<evidence type="ECO:0000256" key="3">
    <source>
        <dbReference type="ARBA" id="ARBA00022741"/>
    </source>
</evidence>
<reference evidence="9" key="1">
    <citation type="submission" date="2019-02" db="EMBL/GenBank/DDBJ databases">
        <title>Genomic characterization of isolates from hospital effluents in KZN, South Africa.</title>
        <authorList>
            <person name="Ntshobeni N."/>
            <person name="Allam M."/>
            <person name="Ismail A."/>
            <person name="Amoako D."/>
            <person name="Essack S."/>
            <person name="Chenia H."/>
        </authorList>
    </citation>
    <scope>NUCLEOTIDE SEQUENCE</scope>
    <source>
        <strain evidence="9">AFE97_S1</strain>
    </source>
</reference>
<evidence type="ECO:0000256" key="4">
    <source>
        <dbReference type="ARBA" id="ARBA00022777"/>
    </source>
</evidence>
<dbReference type="Pfam" id="PF07005">
    <property type="entry name" value="SBD_N"/>
    <property type="match status" value="1"/>
</dbReference>
<protein>
    <submittedName>
        <fullName evidence="9">Four-carbon acid sugar kinase family protein</fullName>
    </submittedName>
</protein>
<comment type="similarity">
    <text evidence="1">Belongs to the four-carbon acid sugar kinase family.</text>
</comment>
<evidence type="ECO:0000256" key="5">
    <source>
        <dbReference type="ARBA" id="ARBA00022840"/>
    </source>
</evidence>
<dbReference type="InterPro" id="IPR037051">
    <property type="entry name" value="4-carb_acid_sugar_kinase_N_sf"/>
</dbReference>
<dbReference type="EMBL" id="SHDO01000010">
    <property type="protein sequence ID" value="MBX6980607.1"/>
    <property type="molecule type" value="Genomic_DNA"/>
</dbReference>
<sequence length="424" mass="45975">MKLLVIADDFTGANDTGVQFAKKQARTEILLDSTQKHSWFADVVVLNTESRALNAETASDNLRGSLKPFLSQTEKPLIYKKIDSTFRGNIGIEIETVMSEANLKLAIVAAAIPAAGRVTLNGECLVNGKPLIETEFASDPKTPVVSSRIQTIIHQQTALPVIEISLEQIRSGQFATWLQTQAPTQATIIVTDAENERDLTLIAEAVSSLVEPCLLVGAAGFANALPEDNFMSKRRGLPLFIVAGSMSSATIEQVNYAQTHCNASVIDIDVTQILASNTQNDYMAALIKEVSHTLNQQKHTIIRSSRDVQDRHHIDELCITYGMTRNELGKTISDFISLLTLNTLSVASIGGLFLTGGDIAIAVANTLGAKGYRIQSEVMPCIPCGTFIDSEIDDLPVITKAGGFGQITTLCEAIKYIEEIYCEK</sequence>
<dbReference type="Proteomes" id="UP000824410">
    <property type="component" value="Unassembled WGS sequence"/>
</dbReference>
<keyword evidence="2" id="KW-0808">Transferase</keyword>
<evidence type="ECO:0000256" key="2">
    <source>
        <dbReference type="ARBA" id="ARBA00022679"/>
    </source>
</evidence>
<keyword evidence="4 9" id="KW-0418">Kinase</keyword>
<organism evidence="9 10">
    <name type="scientific">Providencia rettgeri</name>
    <dbReference type="NCBI Taxonomy" id="587"/>
    <lineage>
        <taxon>Bacteria</taxon>
        <taxon>Pseudomonadati</taxon>
        <taxon>Pseudomonadota</taxon>
        <taxon>Gammaproteobacteria</taxon>
        <taxon>Enterobacterales</taxon>
        <taxon>Morganellaceae</taxon>
        <taxon>Providencia</taxon>
    </lineage>
</organism>
<evidence type="ECO:0000259" key="8">
    <source>
        <dbReference type="Pfam" id="PF17042"/>
    </source>
</evidence>
<dbReference type="Gene3D" id="3.40.980.20">
    <property type="entry name" value="Four-carbon acid sugar kinase, nucleotide binding domain"/>
    <property type="match status" value="1"/>
</dbReference>
<dbReference type="OrthoDB" id="191465at2"/>
<evidence type="ECO:0000256" key="6">
    <source>
        <dbReference type="ARBA" id="ARBA00023277"/>
    </source>
</evidence>
<evidence type="ECO:0000259" key="7">
    <source>
        <dbReference type="Pfam" id="PF07005"/>
    </source>
</evidence>
<keyword evidence="6" id="KW-0119">Carbohydrate metabolism</keyword>
<evidence type="ECO:0000256" key="1">
    <source>
        <dbReference type="ARBA" id="ARBA00005715"/>
    </source>
</evidence>
<dbReference type="SUPFAM" id="SSF142764">
    <property type="entry name" value="YgbK-like"/>
    <property type="match status" value="1"/>
</dbReference>
<dbReference type="Pfam" id="PF17042">
    <property type="entry name" value="NBD_C"/>
    <property type="match status" value="1"/>
</dbReference>
<accession>A0A1J0E6K2</accession>
<name>A0A1J0E6K2_PRORE</name>
<gene>
    <name evidence="9" type="ORF">EX242_10085</name>
</gene>
<dbReference type="GO" id="GO:0005524">
    <property type="term" value="F:ATP binding"/>
    <property type="evidence" value="ECO:0007669"/>
    <property type="project" value="UniProtKB-KW"/>
</dbReference>
<keyword evidence="3" id="KW-0547">Nucleotide-binding</keyword>
<dbReference type="InterPro" id="IPR042213">
    <property type="entry name" value="NBD_C_sf"/>
</dbReference>
<dbReference type="NCBIfam" id="NF047819">
    <property type="entry name" value="ThrnKinDtnkGamma"/>
    <property type="match status" value="1"/>
</dbReference>
<dbReference type="GO" id="GO:0016301">
    <property type="term" value="F:kinase activity"/>
    <property type="evidence" value="ECO:0007669"/>
    <property type="project" value="UniProtKB-KW"/>
</dbReference>
<proteinExistence type="inferred from homology"/>
<evidence type="ECO:0000313" key="10">
    <source>
        <dbReference type="Proteomes" id="UP000824410"/>
    </source>
</evidence>
<dbReference type="Gene3D" id="3.40.50.10840">
    <property type="entry name" value="Putative sugar-binding, N-terminal domain"/>
    <property type="match status" value="1"/>
</dbReference>
<feature type="domain" description="Four-carbon acid sugar kinase nucleotide binding" evidence="8">
    <location>
        <begin position="241"/>
        <end position="410"/>
    </location>
</feature>
<dbReference type="AlphaFoldDB" id="A0A1J0E6K2"/>